<organism evidence="1 2">
    <name type="scientific">Pristionchus mayeri</name>
    <dbReference type="NCBI Taxonomy" id="1317129"/>
    <lineage>
        <taxon>Eukaryota</taxon>
        <taxon>Metazoa</taxon>
        <taxon>Ecdysozoa</taxon>
        <taxon>Nematoda</taxon>
        <taxon>Chromadorea</taxon>
        <taxon>Rhabditida</taxon>
        <taxon>Rhabditina</taxon>
        <taxon>Diplogasteromorpha</taxon>
        <taxon>Diplogasteroidea</taxon>
        <taxon>Neodiplogasteridae</taxon>
        <taxon>Pristionchus</taxon>
    </lineage>
</organism>
<reference evidence="2" key="1">
    <citation type="submission" date="2022-10" db="EMBL/GenBank/DDBJ databases">
        <title>Genome assembly of Pristionchus species.</title>
        <authorList>
            <person name="Yoshida K."/>
            <person name="Sommer R.J."/>
        </authorList>
    </citation>
    <scope>NUCLEOTIDE SEQUENCE [LARGE SCALE GENOMIC DNA]</scope>
    <source>
        <strain evidence="2">RS5460</strain>
    </source>
</reference>
<evidence type="ECO:0000313" key="1">
    <source>
        <dbReference type="EMBL" id="GMR57052.1"/>
    </source>
</evidence>
<keyword evidence="2" id="KW-1185">Reference proteome</keyword>
<dbReference type="EMBL" id="BTRK01000006">
    <property type="protein sequence ID" value="GMR57052.1"/>
    <property type="molecule type" value="Genomic_DNA"/>
</dbReference>
<gene>
    <name evidence="1" type="ORF">PMAYCL1PPCAC_27247</name>
</gene>
<name>A0AAN5D7C0_9BILA</name>
<evidence type="ECO:0000313" key="2">
    <source>
        <dbReference type="Proteomes" id="UP001328107"/>
    </source>
</evidence>
<feature type="non-terminal residue" evidence="1">
    <location>
        <position position="84"/>
    </location>
</feature>
<dbReference type="AlphaFoldDB" id="A0AAN5D7C0"/>
<comment type="caution">
    <text evidence="1">The sequence shown here is derived from an EMBL/GenBank/DDBJ whole genome shotgun (WGS) entry which is preliminary data.</text>
</comment>
<dbReference type="Proteomes" id="UP001328107">
    <property type="component" value="Unassembled WGS sequence"/>
</dbReference>
<feature type="non-terminal residue" evidence="1">
    <location>
        <position position="1"/>
    </location>
</feature>
<accession>A0AAN5D7C0</accession>
<protein>
    <submittedName>
        <fullName evidence="1">Uncharacterized protein</fullName>
    </submittedName>
</protein>
<sequence length="84" mass="9573">HCLVSEIVDNSTGINLLIKTTNTREERMFESLLNAHAMCVIESKSALDEVEKLVGILTNLTPQPRPSFLSRWNIAKWHLRLSNK</sequence>
<proteinExistence type="predicted"/>